<evidence type="ECO:0000313" key="2">
    <source>
        <dbReference type="Proteomes" id="UP000003155"/>
    </source>
</evidence>
<gene>
    <name evidence="1" type="ORF">HMPREF9303_1138</name>
</gene>
<reference evidence="1 2" key="1">
    <citation type="submission" date="2011-02" db="EMBL/GenBank/DDBJ databases">
        <authorList>
            <person name="Durkin A.S."/>
            <person name="Madupu R."/>
            <person name="Torralba M."/>
            <person name="Gillis M."/>
            <person name="Methe B."/>
            <person name="Sutton G."/>
            <person name="Nelson K.E."/>
        </authorList>
    </citation>
    <scope>NUCLEOTIDE SEQUENCE [LARGE SCALE GENOMIC DNA]</scope>
    <source>
        <strain evidence="1 2">CRIS 18C-A</strain>
    </source>
</reference>
<dbReference type="EMBL" id="AEXO01000040">
    <property type="protein sequence ID" value="EGC86811.1"/>
    <property type="molecule type" value="Genomic_DNA"/>
</dbReference>
<feature type="non-terminal residue" evidence="1">
    <location>
        <position position="210"/>
    </location>
</feature>
<accession>F0H5V2</accession>
<comment type="caution">
    <text evidence="1">The sequence shown here is derived from an EMBL/GenBank/DDBJ whole genome shotgun (WGS) entry which is preliminary data.</text>
</comment>
<evidence type="ECO:0000313" key="1">
    <source>
        <dbReference type="EMBL" id="EGC86811.1"/>
    </source>
</evidence>
<dbReference type="Proteomes" id="UP000003155">
    <property type="component" value="Unassembled WGS sequence"/>
</dbReference>
<organism evidence="1 2">
    <name type="scientific">Prevotella denticola CRIS 18C-A</name>
    <dbReference type="NCBI Taxonomy" id="944557"/>
    <lineage>
        <taxon>Bacteria</taxon>
        <taxon>Pseudomonadati</taxon>
        <taxon>Bacteroidota</taxon>
        <taxon>Bacteroidia</taxon>
        <taxon>Bacteroidales</taxon>
        <taxon>Prevotellaceae</taxon>
        <taxon>Prevotella</taxon>
    </lineage>
</organism>
<name>F0H5V2_9BACT</name>
<protein>
    <submittedName>
        <fullName evidence="1">Uncharacterized protein</fullName>
    </submittedName>
</protein>
<proteinExistence type="predicted"/>
<keyword evidence="2" id="KW-1185">Reference proteome</keyword>
<dbReference type="AlphaFoldDB" id="F0H5V2"/>
<sequence>MLPYTYIANNLKLRIDSKFANISNYINIGTYCVDDSCPMCDDVWEYGFELLVDEHYWNNISFFSFVHSELVNLLKRTKNPSYYLPGTIIKDNYEVTILPSNTKTRRLGYLKLLIQMLNDRKKYAIMNFNRNFEKFVEPYNTFLSNYKNKKGIISVTKTGNSAKPYVELAECLGLVRKNNSYYELGKTGKVYLVLKNEIDKTKNNPFDLTT</sequence>